<sequence>MTMTRTLGIIGSGMIGGTVARLAADAGLDVVLSNSRGPQTLTDLVTDLGPRARAASVTETARTADLIVAAVPLSAIGQLPADALAGRTVVDATNYYAQRDGRIAALDTGDLTSSAYVQQRLEASRVVKALNNVFFRHLLDLARPAGAPDRSALPVAADDPGAKSEVIALLDTLGYDAVDLGTLADSRPVQPGSALQALPYMPPLPEGLGEQEIQQWIFQAPAVPAPAHRIRELLATAAP</sequence>
<accession>D5SI82</accession>
<evidence type="ECO:0000259" key="2">
    <source>
        <dbReference type="Pfam" id="PF03807"/>
    </source>
</evidence>
<gene>
    <name evidence="3" type="ORF">SCLAV_p0134</name>
</gene>
<dbReference type="GeneID" id="93733372"/>
<dbReference type="PANTHER" id="PTHR14239">
    <property type="entry name" value="DUDULIN-RELATED"/>
    <property type="match status" value="1"/>
</dbReference>
<evidence type="ECO:0000313" key="4">
    <source>
        <dbReference type="Proteomes" id="UP000002357"/>
    </source>
</evidence>
<keyword evidence="1" id="KW-0560">Oxidoreductase</keyword>
<dbReference type="InterPro" id="IPR051267">
    <property type="entry name" value="STEAP_metalloreductase"/>
</dbReference>
<dbReference type="InterPro" id="IPR028939">
    <property type="entry name" value="P5C_Rdtase_cat_N"/>
</dbReference>
<keyword evidence="3" id="KW-0614">Plasmid</keyword>
<dbReference type="GO" id="GO:0016491">
    <property type="term" value="F:oxidoreductase activity"/>
    <property type="evidence" value="ECO:0007669"/>
    <property type="project" value="UniProtKB-KW"/>
</dbReference>
<dbReference type="eggNOG" id="COG2085">
    <property type="taxonomic scope" value="Bacteria"/>
</dbReference>
<protein>
    <submittedName>
        <fullName evidence="3">NADP oxidoreductase coenzyme F420-dependent</fullName>
    </submittedName>
</protein>
<dbReference type="InterPro" id="IPR036291">
    <property type="entry name" value="NAD(P)-bd_dom_sf"/>
</dbReference>
<dbReference type="SUPFAM" id="SSF51735">
    <property type="entry name" value="NAD(P)-binding Rossmann-fold domains"/>
    <property type="match status" value="1"/>
</dbReference>
<reference evidence="3 4" key="1">
    <citation type="journal article" date="2010" name="Genome Biol. Evol.">
        <title>The sequence of a 1.8-mb bacterial linear plasmid reveals a rich evolutionary reservoir of secondary metabolic pathways.</title>
        <authorList>
            <person name="Medema M.H."/>
            <person name="Trefzer A."/>
            <person name="Kovalchuk A."/>
            <person name="van den Berg M."/>
            <person name="Mueller U."/>
            <person name="Heijne W."/>
            <person name="Wu L."/>
            <person name="Alam M.T."/>
            <person name="Ronning C.M."/>
            <person name="Nierman W.C."/>
            <person name="Bovenberg R.A.L."/>
            <person name="Breitling R."/>
            <person name="Takano E."/>
        </authorList>
    </citation>
    <scope>NUCLEOTIDE SEQUENCE [LARGE SCALE GENOMIC DNA]</scope>
    <source>
        <strain evidence="4">ATCC 27064 / DSM 738 / JCM 4710 / NBRC 13307 / NCIMB 12785 / NRRL 3585 / VKM Ac-602</strain>
        <plasmid evidence="3">pSCL4</plasmid>
    </source>
</reference>
<keyword evidence="4" id="KW-1185">Reference proteome</keyword>
<dbReference type="PANTHER" id="PTHR14239:SF10">
    <property type="entry name" value="REDUCTASE"/>
    <property type="match status" value="1"/>
</dbReference>
<evidence type="ECO:0000256" key="1">
    <source>
        <dbReference type="ARBA" id="ARBA00023002"/>
    </source>
</evidence>
<feature type="domain" description="Pyrroline-5-carboxylate reductase catalytic N-terminal" evidence="2">
    <location>
        <begin position="7"/>
        <end position="95"/>
    </location>
</feature>
<dbReference type="Proteomes" id="UP000002357">
    <property type="component" value="Plasmid pSCL4"/>
</dbReference>
<dbReference type="Gene3D" id="3.40.50.720">
    <property type="entry name" value="NAD(P)-binding Rossmann-like Domain"/>
    <property type="match status" value="1"/>
</dbReference>
<evidence type="ECO:0000313" key="3">
    <source>
        <dbReference type="EMBL" id="EFG03625.2"/>
    </source>
</evidence>
<proteinExistence type="predicted"/>
<geneLocation type="plasmid" evidence="3 4">
    <name>pSCL4</name>
</geneLocation>
<dbReference type="OrthoDB" id="1523398at2"/>
<name>D5SI82_STRCL</name>
<organism evidence="3 4">
    <name type="scientific">Streptomyces clavuligerus</name>
    <dbReference type="NCBI Taxonomy" id="1901"/>
    <lineage>
        <taxon>Bacteria</taxon>
        <taxon>Bacillati</taxon>
        <taxon>Actinomycetota</taxon>
        <taxon>Actinomycetes</taxon>
        <taxon>Kitasatosporales</taxon>
        <taxon>Streptomycetaceae</taxon>
        <taxon>Streptomyces</taxon>
    </lineage>
</organism>
<dbReference type="RefSeq" id="WP_003962944.1">
    <property type="nucleotide sequence ID" value="NZ_CM000914.1"/>
</dbReference>
<dbReference type="AlphaFoldDB" id="D5SI82"/>
<dbReference type="Pfam" id="PF03807">
    <property type="entry name" value="F420_oxidored"/>
    <property type="match status" value="1"/>
</dbReference>
<dbReference type="EMBL" id="CM000914">
    <property type="protein sequence ID" value="EFG03625.2"/>
    <property type="molecule type" value="Genomic_DNA"/>
</dbReference>